<organism evidence="5 6">
    <name type="scientific">Rhodoferax ferrireducens</name>
    <dbReference type="NCBI Taxonomy" id="192843"/>
    <lineage>
        <taxon>Bacteria</taxon>
        <taxon>Pseudomonadati</taxon>
        <taxon>Pseudomonadota</taxon>
        <taxon>Betaproteobacteria</taxon>
        <taxon>Burkholderiales</taxon>
        <taxon>Comamonadaceae</taxon>
        <taxon>Rhodoferax</taxon>
    </lineage>
</organism>
<dbReference type="EMBL" id="JAVDXT010000005">
    <property type="protein sequence ID" value="MDR7379919.1"/>
    <property type="molecule type" value="Genomic_DNA"/>
</dbReference>
<evidence type="ECO:0000256" key="2">
    <source>
        <dbReference type="ARBA" id="ARBA00022827"/>
    </source>
</evidence>
<evidence type="ECO:0000259" key="4">
    <source>
        <dbReference type="PROSITE" id="PS51387"/>
    </source>
</evidence>
<dbReference type="SUPFAM" id="SSF56176">
    <property type="entry name" value="FAD-binding/transporter-associated domain-like"/>
    <property type="match status" value="1"/>
</dbReference>
<feature type="domain" description="FAD-binding PCMH-type" evidence="4">
    <location>
        <begin position="46"/>
        <end position="214"/>
    </location>
</feature>
<dbReference type="InterPro" id="IPR016164">
    <property type="entry name" value="FAD-linked_Oxase-like_C"/>
</dbReference>
<feature type="chain" id="PRO_5046864968" evidence="3">
    <location>
        <begin position="25"/>
        <end position="475"/>
    </location>
</feature>
<evidence type="ECO:0000256" key="1">
    <source>
        <dbReference type="ARBA" id="ARBA00022630"/>
    </source>
</evidence>
<dbReference type="PROSITE" id="PS51387">
    <property type="entry name" value="FAD_PCMH"/>
    <property type="match status" value="1"/>
</dbReference>
<dbReference type="PANTHER" id="PTHR43762">
    <property type="entry name" value="L-GULONOLACTONE OXIDASE"/>
    <property type="match status" value="1"/>
</dbReference>
<sequence length="475" mass="51900">MPPSTTELTRRAFLGSVAAGAALAATDAAATCPADPLSVCNVTHLYSVPTAQIVAVRNADDIRQALRRWPGRVSVGGGRFSMGGQTALAGGLQLDMRSMQQLVALDPVGKVARVQAGMRWRDLQTLIDPHGLAVRTMQSYANFTVGGSVSVNCHGRYVGHGPIVSSVRALQLVLADGTVLEVSPEQHAELFFAAIGGYGGVGVVTEVELALDDNFAIQRHTERVALADYPAWFKQQVASDPGALLHNADLQAPDFGQPHCVTWRRSDKPLTQPARLRSTQGRYLKEKAAIWAMTELPGGDVLRRQLVDPLQDRPAVVWRNYEASHDVAELEPATRSIATYVLQEYFIPERHFLAFARQMAALLQQSSTGTLNVSIRHAPADRQTLMAWAQEDVFSFVVYYKQRVAGAAQPAVAEWTRSMVGLALAHGGTYYLPYQLHATQQQFDAAYPQATRLRALRQSLGATRFSNALWDRYGV</sequence>
<keyword evidence="2" id="KW-0274">FAD</keyword>
<dbReference type="SUPFAM" id="SSF55103">
    <property type="entry name" value="FAD-linked oxidases, C-terminal domain"/>
    <property type="match status" value="1"/>
</dbReference>
<keyword evidence="6" id="KW-1185">Reference proteome</keyword>
<dbReference type="PROSITE" id="PS51318">
    <property type="entry name" value="TAT"/>
    <property type="match status" value="1"/>
</dbReference>
<dbReference type="Gene3D" id="3.30.465.10">
    <property type="match status" value="1"/>
</dbReference>
<name>A0ABU2CF13_9BURK</name>
<keyword evidence="1" id="KW-0285">Flavoprotein</keyword>
<gene>
    <name evidence="5" type="ORF">J2X19_004615</name>
</gene>
<comment type="caution">
    <text evidence="5">The sequence shown here is derived from an EMBL/GenBank/DDBJ whole genome shotgun (WGS) entry which is preliminary data.</text>
</comment>
<keyword evidence="3" id="KW-0732">Signal</keyword>
<dbReference type="InterPro" id="IPR006311">
    <property type="entry name" value="TAT_signal"/>
</dbReference>
<dbReference type="InterPro" id="IPR016169">
    <property type="entry name" value="FAD-bd_PCMH_sub2"/>
</dbReference>
<proteinExistence type="predicted"/>
<evidence type="ECO:0000313" key="6">
    <source>
        <dbReference type="Proteomes" id="UP001180487"/>
    </source>
</evidence>
<feature type="signal peptide" evidence="3">
    <location>
        <begin position="1"/>
        <end position="24"/>
    </location>
</feature>
<dbReference type="InterPro" id="IPR006094">
    <property type="entry name" value="Oxid_FAD_bind_N"/>
</dbReference>
<dbReference type="Pfam" id="PF01565">
    <property type="entry name" value="FAD_binding_4"/>
    <property type="match status" value="1"/>
</dbReference>
<dbReference type="PANTHER" id="PTHR43762:SF1">
    <property type="entry name" value="D-ARABINONO-1,4-LACTONE OXIDASE"/>
    <property type="match status" value="1"/>
</dbReference>
<protein>
    <submittedName>
        <fullName evidence="5">FAD/FMN-containing dehydrogenase</fullName>
    </submittedName>
</protein>
<dbReference type="InterPro" id="IPR010031">
    <property type="entry name" value="FAD_lactone_oxidase-like"/>
</dbReference>
<dbReference type="InterPro" id="IPR036318">
    <property type="entry name" value="FAD-bd_PCMH-like_sf"/>
</dbReference>
<reference evidence="5 6" key="1">
    <citation type="submission" date="2023-07" db="EMBL/GenBank/DDBJ databases">
        <title>Sorghum-associated microbial communities from plants grown in Nebraska, USA.</title>
        <authorList>
            <person name="Schachtman D."/>
        </authorList>
    </citation>
    <scope>NUCLEOTIDE SEQUENCE [LARGE SCALE GENOMIC DNA]</scope>
    <source>
        <strain evidence="5 6">BE313</strain>
    </source>
</reference>
<dbReference type="InterPro" id="IPR016166">
    <property type="entry name" value="FAD-bd_PCMH"/>
</dbReference>
<evidence type="ECO:0000313" key="5">
    <source>
        <dbReference type="EMBL" id="MDR7379919.1"/>
    </source>
</evidence>
<dbReference type="Proteomes" id="UP001180487">
    <property type="component" value="Unassembled WGS sequence"/>
</dbReference>
<accession>A0ABU2CF13</accession>
<evidence type="ECO:0000256" key="3">
    <source>
        <dbReference type="SAM" id="SignalP"/>
    </source>
</evidence>
<dbReference type="RefSeq" id="WP_310376832.1">
    <property type="nucleotide sequence ID" value="NZ_JAVDXT010000005.1"/>
</dbReference>